<dbReference type="EMBL" id="JBHSRD010000003">
    <property type="protein sequence ID" value="MFC6006970.1"/>
    <property type="molecule type" value="Genomic_DNA"/>
</dbReference>
<evidence type="ECO:0000256" key="1">
    <source>
        <dbReference type="SAM" id="MobiDB-lite"/>
    </source>
</evidence>
<proteinExistence type="predicted"/>
<sequence>MAAITVLAGCNHSGQAAPVQSRPSTTTKAPIPGGQLPKAAPAFTAHFSDPVYEDPAGEFAPFGTDEGSDMLSEWDERREELGPDTTVTDLLEDAGLSDVSADLDNPEDVDAATITVAAGFTLLRLSGRIDDAGKKLTLKALDVLIRYYDSPSEVLRQRADLKSWRG</sequence>
<organism evidence="2 3">
    <name type="scientific">Angustibacter luteus</name>
    <dbReference type="NCBI Taxonomy" id="658456"/>
    <lineage>
        <taxon>Bacteria</taxon>
        <taxon>Bacillati</taxon>
        <taxon>Actinomycetota</taxon>
        <taxon>Actinomycetes</taxon>
        <taxon>Kineosporiales</taxon>
        <taxon>Kineosporiaceae</taxon>
    </lineage>
</organism>
<keyword evidence="3" id="KW-1185">Reference proteome</keyword>
<reference evidence="3" key="1">
    <citation type="journal article" date="2019" name="Int. J. Syst. Evol. Microbiol.">
        <title>The Global Catalogue of Microorganisms (GCM) 10K type strain sequencing project: providing services to taxonomists for standard genome sequencing and annotation.</title>
        <authorList>
            <consortium name="The Broad Institute Genomics Platform"/>
            <consortium name="The Broad Institute Genome Sequencing Center for Infectious Disease"/>
            <person name="Wu L."/>
            <person name="Ma J."/>
        </authorList>
    </citation>
    <scope>NUCLEOTIDE SEQUENCE [LARGE SCALE GENOMIC DNA]</scope>
    <source>
        <strain evidence="3">KACC 14249</strain>
    </source>
</reference>
<dbReference type="RefSeq" id="WP_345718432.1">
    <property type="nucleotide sequence ID" value="NZ_BAABFP010000008.1"/>
</dbReference>
<evidence type="ECO:0000313" key="2">
    <source>
        <dbReference type="EMBL" id="MFC6006970.1"/>
    </source>
</evidence>
<evidence type="ECO:0000313" key="3">
    <source>
        <dbReference type="Proteomes" id="UP001596189"/>
    </source>
</evidence>
<gene>
    <name evidence="2" type="ORF">ACFQDO_07485</name>
</gene>
<feature type="region of interest" description="Disordered" evidence="1">
    <location>
        <begin position="1"/>
        <end position="85"/>
    </location>
</feature>
<comment type="caution">
    <text evidence="2">The sequence shown here is derived from an EMBL/GenBank/DDBJ whole genome shotgun (WGS) entry which is preliminary data.</text>
</comment>
<name>A0ABW1JDJ0_9ACTN</name>
<protein>
    <submittedName>
        <fullName evidence="2">Uncharacterized protein</fullName>
    </submittedName>
</protein>
<dbReference type="Proteomes" id="UP001596189">
    <property type="component" value="Unassembled WGS sequence"/>
</dbReference>
<accession>A0ABW1JDJ0</accession>